<accession>A0ACB9PX23</accession>
<gene>
    <name evidence="1" type="ORF">L6164_002122</name>
</gene>
<name>A0ACB9PX23_BAUVA</name>
<reference evidence="1 2" key="1">
    <citation type="journal article" date="2022" name="DNA Res.">
        <title>Chromosomal-level genome assembly of the orchid tree Bauhinia variegata (Leguminosae; Cercidoideae) supports the allotetraploid origin hypothesis of Bauhinia.</title>
        <authorList>
            <person name="Zhong Y."/>
            <person name="Chen Y."/>
            <person name="Zheng D."/>
            <person name="Pang J."/>
            <person name="Liu Y."/>
            <person name="Luo S."/>
            <person name="Meng S."/>
            <person name="Qian L."/>
            <person name="Wei D."/>
            <person name="Dai S."/>
            <person name="Zhou R."/>
        </authorList>
    </citation>
    <scope>NUCLEOTIDE SEQUENCE [LARGE SCALE GENOMIC DNA]</scope>
    <source>
        <strain evidence="1">BV-YZ2020</strain>
    </source>
</reference>
<organism evidence="1 2">
    <name type="scientific">Bauhinia variegata</name>
    <name type="common">Purple orchid tree</name>
    <name type="synonym">Phanera variegata</name>
    <dbReference type="NCBI Taxonomy" id="167791"/>
    <lineage>
        <taxon>Eukaryota</taxon>
        <taxon>Viridiplantae</taxon>
        <taxon>Streptophyta</taxon>
        <taxon>Embryophyta</taxon>
        <taxon>Tracheophyta</taxon>
        <taxon>Spermatophyta</taxon>
        <taxon>Magnoliopsida</taxon>
        <taxon>eudicotyledons</taxon>
        <taxon>Gunneridae</taxon>
        <taxon>Pentapetalae</taxon>
        <taxon>rosids</taxon>
        <taxon>fabids</taxon>
        <taxon>Fabales</taxon>
        <taxon>Fabaceae</taxon>
        <taxon>Cercidoideae</taxon>
        <taxon>Cercideae</taxon>
        <taxon>Bauhiniinae</taxon>
        <taxon>Bauhinia</taxon>
    </lineage>
</organism>
<comment type="caution">
    <text evidence="1">The sequence shown here is derived from an EMBL/GenBank/DDBJ whole genome shotgun (WGS) entry which is preliminary data.</text>
</comment>
<protein>
    <submittedName>
        <fullName evidence="1">Uncharacterized protein</fullName>
    </submittedName>
</protein>
<evidence type="ECO:0000313" key="2">
    <source>
        <dbReference type="Proteomes" id="UP000828941"/>
    </source>
</evidence>
<sequence length="781" mass="87450">MASIPALFLLSLVLFANELQAQTNNSKIISLGSSLSPKTNPSSWVSASGHFAFGFYPQGNGFAIGIWLVGKPENTIVWTANRDRPPVSSDSSLELTSNGELVLQTEQDNELIANASSSAASASMLDSGNFVLYGKDFNVIWETFDYPTDTILGGQNLSAGAQLVSSRSESDHSSGGFVLKMQKDGNLVPYPVNSSANRLGEDAYWASRTDGSYFDKLTLNLEGYLRLYSTSNDTYHVFVNGTIAAKNTTIVYRATLERDGNFRLYEHNIAANTSPEEQIVWSILSNPCDVKGICGFNSFCSNQSHNAVCQCFTGFVPSNDSNMFLECKRNSSRDECLTRPDPTMFYDVLPLENIWWGDNPYSFISMKKEACGKSCLDDCDCGGVLYKEGKCNKYKLPLRYGKQTQQGPATALIKVAFQNSSIPPNGPIDNKTSLVFILVVILGSISFLFLVFTMFVFFGYRNQVHSYRKLCANDNLGFTKECSLRSFSFDELVNYTSGFTQEVGRGSFGAVYEGTITENNRRIAVKKLDRVVEEGERKFQAEIAAIARTHHRNLVQLIGFCSSGSRKLLVYEFVSNGSLADLLFNTEKCLSWKERLRIAQEVARGILYLHEECEICIIHCNIKPQNILIDEAWTPKICDFGLARLWMQKYSGTTRIGLQGTSGYVSPEWLKDETVSVKVDIYSYGMLLLEIICRRRSIDLNLSSEEIFLPNWVYGHFLAGELNRLVIGDEEVDWRILERMVKIGLWCVQEDPSLRPPMKHVILMLEGLQHIPAPPSTFHRF</sequence>
<evidence type="ECO:0000313" key="1">
    <source>
        <dbReference type="EMBL" id="KAI4353152.1"/>
    </source>
</evidence>
<dbReference type="EMBL" id="CM039427">
    <property type="protein sequence ID" value="KAI4353152.1"/>
    <property type="molecule type" value="Genomic_DNA"/>
</dbReference>
<dbReference type="Proteomes" id="UP000828941">
    <property type="component" value="Chromosome 2"/>
</dbReference>
<proteinExistence type="predicted"/>
<keyword evidence="2" id="KW-1185">Reference proteome</keyword>